<accession>A0A0A0IBV2</accession>
<gene>
    <name evidence="9" type="ORF">Z968_00120</name>
</gene>
<dbReference type="InterPro" id="IPR014777">
    <property type="entry name" value="4pyrrole_Mease_sub1"/>
</dbReference>
<dbReference type="NCBIfam" id="NF004058">
    <property type="entry name" value="PRK05576.1-1"/>
    <property type="match status" value="1"/>
</dbReference>
<protein>
    <recommendedName>
        <fullName evidence="7">Cobalt-precorrin-2 C(20)-methyltransferase</fullName>
        <ecNumber evidence="7">2.1.1.151</ecNumber>
    </recommendedName>
</protein>
<evidence type="ECO:0000313" key="10">
    <source>
        <dbReference type="Proteomes" id="UP000030012"/>
    </source>
</evidence>
<evidence type="ECO:0000256" key="3">
    <source>
        <dbReference type="ARBA" id="ARBA00022573"/>
    </source>
</evidence>
<dbReference type="InterPro" id="IPR014776">
    <property type="entry name" value="4pyrrole_Mease_sub2"/>
</dbReference>
<sequence>MAKLYGIGVGPGDKELLTVKAVKTIEKCDVIVAPSAIKDGDSIALNASKDYIKEDTEVVIMHFPMGKEDTDEKVREIYEFIANTLKEGKDVAFLTIGDAYVYSTYVHLLKYINERGFEVETIAGVPSFCASAAIANVPLVMGENSLKVLPAAKVEEIKDEKYVVLMKVYHHAEKALDFLEEKGFSYVYIKNAGREGEKVLTNREDILKEKGYMSLIIANRA</sequence>
<comment type="caution">
    <text evidence="9">The sequence shown here is derived from an EMBL/GenBank/DDBJ whole genome shotgun (WGS) entry which is preliminary data.</text>
</comment>
<evidence type="ECO:0000259" key="8">
    <source>
        <dbReference type="Pfam" id="PF00590"/>
    </source>
</evidence>
<keyword evidence="3" id="KW-0169">Cobalamin biosynthesis</keyword>
<dbReference type="GO" id="GO:0030788">
    <property type="term" value="F:precorrin-2 C20-methyltransferase activity"/>
    <property type="evidence" value="ECO:0007669"/>
    <property type="project" value="InterPro"/>
</dbReference>
<dbReference type="Gene3D" id="3.40.1010.10">
    <property type="entry name" value="Cobalt-precorrin-4 Transmethylase, Domain 1"/>
    <property type="match status" value="1"/>
</dbReference>
<keyword evidence="6" id="KW-0949">S-adenosyl-L-methionine</keyword>
<dbReference type="GO" id="GO:0043781">
    <property type="term" value="F:cobalt-factor II C20-methyltransferase activity"/>
    <property type="evidence" value="ECO:0007669"/>
    <property type="project" value="UniProtKB-EC"/>
</dbReference>
<dbReference type="EMBL" id="JENJ01000001">
    <property type="protein sequence ID" value="KGM98392.1"/>
    <property type="molecule type" value="Genomic_DNA"/>
</dbReference>
<dbReference type="NCBIfam" id="TIGR01467">
    <property type="entry name" value="cobI_cbiL"/>
    <property type="match status" value="1"/>
</dbReference>
<dbReference type="UniPathway" id="UPA00148"/>
<dbReference type="InterPro" id="IPR012382">
    <property type="entry name" value="CobI/CbiL"/>
</dbReference>
<keyword evidence="5 9" id="KW-0808">Transferase</keyword>
<dbReference type="EC" id="2.1.1.151" evidence="7"/>
<dbReference type="SUPFAM" id="SSF53790">
    <property type="entry name" value="Tetrapyrrole methylase"/>
    <property type="match status" value="1"/>
</dbReference>
<name>A0A0A0IBV2_CLONO</name>
<comment type="subunit">
    <text evidence="7">Homodimer.</text>
</comment>
<dbReference type="PANTHER" id="PTHR43467:SF2">
    <property type="entry name" value="COBALT-PRECORRIN-2 C(20)-METHYLTRANSFERASE"/>
    <property type="match status" value="1"/>
</dbReference>
<dbReference type="GO" id="GO:0009236">
    <property type="term" value="P:cobalamin biosynthetic process"/>
    <property type="evidence" value="ECO:0007669"/>
    <property type="project" value="UniProtKB-UniRule"/>
</dbReference>
<dbReference type="AlphaFoldDB" id="A0A0A0IBV2"/>
<evidence type="ECO:0000256" key="1">
    <source>
        <dbReference type="ARBA" id="ARBA00004953"/>
    </source>
</evidence>
<comment type="similarity">
    <text evidence="2 7">Belongs to the precorrin methyltransferase family.</text>
</comment>
<comment type="catalytic activity">
    <reaction evidence="7">
        <text>Co-precorrin-2 + S-adenosyl-L-methionine = Co-precorrin-3 + S-adenosyl-L-homocysteine + H(+)</text>
        <dbReference type="Rhea" id="RHEA:17997"/>
        <dbReference type="ChEBI" id="CHEBI:15378"/>
        <dbReference type="ChEBI" id="CHEBI:57856"/>
        <dbReference type="ChEBI" id="CHEBI:59789"/>
        <dbReference type="ChEBI" id="CHEBI:60053"/>
        <dbReference type="ChEBI" id="CHEBI:60060"/>
        <dbReference type="EC" id="2.1.1.151"/>
    </reaction>
</comment>
<dbReference type="CDD" id="cd11645">
    <property type="entry name" value="Precorrin_2_C20_MT"/>
    <property type="match status" value="1"/>
</dbReference>
<evidence type="ECO:0000256" key="4">
    <source>
        <dbReference type="ARBA" id="ARBA00022603"/>
    </source>
</evidence>
<dbReference type="InterPro" id="IPR006364">
    <property type="entry name" value="CobI/CbiL/CobIJ_dom"/>
</dbReference>
<evidence type="ECO:0000256" key="2">
    <source>
        <dbReference type="ARBA" id="ARBA00005879"/>
    </source>
</evidence>
<dbReference type="OrthoDB" id="9804789at2"/>
<keyword evidence="4 9" id="KW-0489">Methyltransferase</keyword>
<dbReference type="InterPro" id="IPR000878">
    <property type="entry name" value="4pyrrol_Mease"/>
</dbReference>
<evidence type="ECO:0000256" key="5">
    <source>
        <dbReference type="ARBA" id="ARBA00022679"/>
    </source>
</evidence>
<feature type="domain" description="Tetrapyrrole methylase" evidence="8">
    <location>
        <begin position="3"/>
        <end position="203"/>
    </location>
</feature>
<dbReference type="PIRSF" id="PIRSF036427">
    <property type="entry name" value="Precrrn-2_mtase"/>
    <property type="match status" value="1"/>
</dbReference>
<dbReference type="InterPro" id="IPR035996">
    <property type="entry name" value="4pyrrol_Methylase_sf"/>
</dbReference>
<dbReference type="Pfam" id="PF00590">
    <property type="entry name" value="TP_methylase"/>
    <property type="match status" value="1"/>
</dbReference>
<dbReference type="Gene3D" id="3.30.950.10">
    <property type="entry name" value="Methyltransferase, Cobalt-precorrin-4 Transmethylase, Domain 2"/>
    <property type="match status" value="1"/>
</dbReference>
<evidence type="ECO:0000256" key="6">
    <source>
        <dbReference type="ARBA" id="ARBA00022691"/>
    </source>
</evidence>
<comment type="function">
    <text evidence="7">Methylates cobalt-precorrin-2 at the C-20 position to produce cobalt-precorrin-3A in the anaerobic cobalamin biosynthesis pathway.</text>
</comment>
<evidence type="ECO:0000313" key="9">
    <source>
        <dbReference type="EMBL" id="KGM98392.1"/>
    </source>
</evidence>
<dbReference type="RefSeq" id="WP_039251685.1">
    <property type="nucleotide sequence ID" value="NZ_JENJ01000001.1"/>
</dbReference>
<dbReference type="PANTHER" id="PTHR43467">
    <property type="entry name" value="COBALT-PRECORRIN-2 C(20)-METHYLTRANSFERASE"/>
    <property type="match status" value="1"/>
</dbReference>
<proteinExistence type="inferred from homology"/>
<dbReference type="GO" id="GO:0032259">
    <property type="term" value="P:methylation"/>
    <property type="evidence" value="ECO:0007669"/>
    <property type="project" value="UniProtKB-KW"/>
</dbReference>
<dbReference type="Proteomes" id="UP000030012">
    <property type="component" value="Unassembled WGS sequence"/>
</dbReference>
<organism evidence="9 10">
    <name type="scientific">Clostridium novyi A str. 4552</name>
    <dbReference type="NCBI Taxonomy" id="1444289"/>
    <lineage>
        <taxon>Bacteria</taxon>
        <taxon>Bacillati</taxon>
        <taxon>Bacillota</taxon>
        <taxon>Clostridia</taxon>
        <taxon>Eubacteriales</taxon>
        <taxon>Clostridiaceae</taxon>
        <taxon>Clostridium</taxon>
    </lineage>
</organism>
<evidence type="ECO:0000256" key="7">
    <source>
        <dbReference type="PIRNR" id="PIRNR036427"/>
    </source>
</evidence>
<comment type="pathway">
    <text evidence="1">Cofactor biosynthesis; adenosylcobalamin biosynthesis.</text>
</comment>
<reference evidence="9 10" key="1">
    <citation type="submission" date="2014-01" db="EMBL/GenBank/DDBJ databases">
        <title>Plasmidome dynamics in the species complex Clostridium novyi sensu lato converts strains of independent lineages into distinctly different pathogens.</title>
        <authorList>
            <person name="Skarin H."/>
            <person name="Segerman B."/>
        </authorList>
    </citation>
    <scope>NUCLEOTIDE SEQUENCE [LARGE SCALE GENOMIC DNA]</scope>
    <source>
        <strain evidence="9 10">4552</strain>
    </source>
</reference>